<organism evidence="2 3">
    <name type="scientific">Prototheca wickerhamii</name>
    <dbReference type="NCBI Taxonomy" id="3111"/>
    <lineage>
        <taxon>Eukaryota</taxon>
        <taxon>Viridiplantae</taxon>
        <taxon>Chlorophyta</taxon>
        <taxon>core chlorophytes</taxon>
        <taxon>Trebouxiophyceae</taxon>
        <taxon>Chlorellales</taxon>
        <taxon>Chlorellaceae</taxon>
        <taxon>Prototheca</taxon>
    </lineage>
</organism>
<proteinExistence type="predicted"/>
<feature type="region of interest" description="Disordered" evidence="1">
    <location>
        <begin position="193"/>
        <end position="296"/>
    </location>
</feature>
<reference evidence="2" key="1">
    <citation type="submission" date="2021-01" db="EMBL/GenBank/DDBJ databases">
        <authorList>
            <person name="Eckstrom K.M.E."/>
        </authorList>
    </citation>
    <scope>NUCLEOTIDE SEQUENCE</scope>
    <source>
        <strain evidence="2">UVCC 0001</strain>
    </source>
</reference>
<protein>
    <submittedName>
        <fullName evidence="2">Uncharacterized protein</fullName>
    </submittedName>
</protein>
<feature type="region of interest" description="Disordered" evidence="1">
    <location>
        <begin position="1"/>
        <end position="152"/>
    </location>
</feature>
<dbReference type="AlphaFoldDB" id="A0AAD9IJQ8"/>
<gene>
    <name evidence="2" type="ORF">QBZ16_004282</name>
</gene>
<feature type="compositionally biased region" description="Low complexity" evidence="1">
    <location>
        <begin position="115"/>
        <end position="152"/>
    </location>
</feature>
<keyword evidence="3" id="KW-1185">Reference proteome</keyword>
<evidence type="ECO:0000313" key="2">
    <source>
        <dbReference type="EMBL" id="KAK2077437.1"/>
    </source>
</evidence>
<evidence type="ECO:0000256" key="1">
    <source>
        <dbReference type="SAM" id="MobiDB-lite"/>
    </source>
</evidence>
<feature type="compositionally biased region" description="Low complexity" evidence="1">
    <location>
        <begin position="259"/>
        <end position="273"/>
    </location>
</feature>
<feature type="compositionally biased region" description="Basic residues" evidence="1">
    <location>
        <begin position="26"/>
        <end position="36"/>
    </location>
</feature>
<feature type="compositionally biased region" description="Basic and acidic residues" evidence="1">
    <location>
        <begin position="232"/>
        <end position="249"/>
    </location>
</feature>
<comment type="caution">
    <text evidence="2">The sequence shown here is derived from an EMBL/GenBank/DDBJ whole genome shotgun (WGS) entry which is preliminary data.</text>
</comment>
<sequence length="338" mass="34620">MVDGAEGRASGAARRPPSASGTRSRLSGRSRSRKRGGLSSSSRGSREEPAEDTAASPDVAAKDPRPGGEPDADWAPEGRGAPPPSCAAARALRWTPNPSRTRTPARAPTRRAARARPSGARRAGLRAPGRAAAARAARSGDSSEGRAAPDAAVDGADPLLAWFREHARLLASRGLHALPAALPLLGDRRVEGAGAARATPASTRSPRGKRSRSDGGGEEWERSQSTASSGHARADSSRHSAHSGEDASPARHGARGLRGRAAAPLGRRLAGAAHARRGRRRAGAERRQGKNVAAGALDAEAAARGAGGGGHFLHGHHAPAAARSSLRALTKEVASFIK</sequence>
<name>A0AAD9IJQ8_PROWI</name>
<dbReference type="EMBL" id="JASFZW010000006">
    <property type="protein sequence ID" value="KAK2077437.1"/>
    <property type="molecule type" value="Genomic_DNA"/>
</dbReference>
<dbReference type="Proteomes" id="UP001255856">
    <property type="component" value="Unassembled WGS sequence"/>
</dbReference>
<feature type="compositionally biased region" description="Low complexity" evidence="1">
    <location>
        <begin position="98"/>
        <end position="107"/>
    </location>
</feature>
<accession>A0AAD9IJQ8</accession>
<feature type="compositionally biased region" description="Low complexity" evidence="1">
    <location>
        <begin position="7"/>
        <end position="25"/>
    </location>
</feature>
<evidence type="ECO:0000313" key="3">
    <source>
        <dbReference type="Proteomes" id="UP001255856"/>
    </source>
</evidence>
<feature type="compositionally biased region" description="Basic and acidic residues" evidence="1">
    <location>
        <begin position="211"/>
        <end position="222"/>
    </location>
</feature>